<dbReference type="InterPro" id="IPR024492">
    <property type="entry name" value="DUF2764"/>
</dbReference>
<dbReference type="Proteomes" id="UP001597297">
    <property type="component" value="Unassembled WGS sequence"/>
</dbReference>
<accession>A0ABW5E3J4</accession>
<sequence>MKSSSKYYTLVASLPHLPRIGQMVERNPMNRAQMLKRFKMLSDEDRLTVETAWKFIAWEEQDPKQSDEEIVAEYQKMAEDGVHPALLEVMQYRMNLRTVIAGLRRRLAGEQNAPSHLEWGVFPWNIHIQGHWNEPDFGLGGVFPWISRMRTDLEEGRSLQAQERVMDLVWDSLDRLCMHKSFSLEHVLAFVFKWDILERWLSYNQAQAEVTIESLTDSLVTSFRTQQADKLTA</sequence>
<dbReference type="Pfam" id="PF10962">
    <property type="entry name" value="DUF2764"/>
    <property type="match status" value="1"/>
</dbReference>
<reference evidence="2" key="1">
    <citation type="journal article" date="2019" name="Int. J. Syst. Evol. Microbiol.">
        <title>The Global Catalogue of Microorganisms (GCM) 10K type strain sequencing project: providing services to taxonomists for standard genome sequencing and annotation.</title>
        <authorList>
            <consortium name="The Broad Institute Genomics Platform"/>
            <consortium name="The Broad Institute Genome Sequencing Center for Infectious Disease"/>
            <person name="Wu L."/>
            <person name="Ma J."/>
        </authorList>
    </citation>
    <scope>NUCLEOTIDE SEQUENCE [LARGE SCALE GENOMIC DNA]</scope>
    <source>
        <strain evidence="2">JCM 16545</strain>
    </source>
</reference>
<comment type="caution">
    <text evidence="1">The sequence shown here is derived from an EMBL/GenBank/DDBJ whole genome shotgun (WGS) entry which is preliminary data.</text>
</comment>
<protein>
    <submittedName>
        <fullName evidence="1">DUF2764 family protein</fullName>
    </submittedName>
</protein>
<evidence type="ECO:0000313" key="1">
    <source>
        <dbReference type="EMBL" id="MFD2277191.1"/>
    </source>
</evidence>
<organism evidence="1 2">
    <name type="scientific">Rubritalea spongiae</name>
    <dbReference type="NCBI Taxonomy" id="430797"/>
    <lineage>
        <taxon>Bacteria</taxon>
        <taxon>Pseudomonadati</taxon>
        <taxon>Verrucomicrobiota</taxon>
        <taxon>Verrucomicrobiia</taxon>
        <taxon>Verrucomicrobiales</taxon>
        <taxon>Rubritaleaceae</taxon>
        <taxon>Rubritalea</taxon>
    </lineage>
</organism>
<dbReference type="EMBL" id="JBHUJC010000041">
    <property type="protein sequence ID" value="MFD2277191.1"/>
    <property type="molecule type" value="Genomic_DNA"/>
</dbReference>
<proteinExistence type="predicted"/>
<gene>
    <name evidence="1" type="ORF">ACFSQZ_11985</name>
</gene>
<dbReference type="RefSeq" id="WP_377094027.1">
    <property type="nucleotide sequence ID" value="NZ_JBHSJM010000001.1"/>
</dbReference>
<evidence type="ECO:0000313" key="2">
    <source>
        <dbReference type="Proteomes" id="UP001597297"/>
    </source>
</evidence>
<name>A0ABW5E3J4_9BACT</name>
<keyword evidence="2" id="KW-1185">Reference proteome</keyword>